<name>A0ABS8EHS3_9ACTN</name>
<evidence type="ECO:0000256" key="1">
    <source>
        <dbReference type="SAM" id="MobiDB-lite"/>
    </source>
</evidence>
<feature type="region of interest" description="Disordered" evidence="1">
    <location>
        <begin position="33"/>
        <end position="108"/>
    </location>
</feature>
<keyword evidence="4" id="KW-1185">Reference proteome</keyword>
<sequence>MKSPRGGGRPLAAALALATAGALLTYTGLHHTGPAQQAAPYQEAAPAPAPAASAGLALPSPSRAAASPGTQAVPTIPKASPQPDGPAPRVNSTPGELPPPGSGPAADPLIQRALDRVSSPDLAPDDERALLDAGRAAWLAETVGYTRVRIQAATARRNLNAADGQLGAVVRLVWAGADPAGTLLDGRPATLLYTQNEKGSWKRTWQPSAAPAQPPHSSRP</sequence>
<gene>
    <name evidence="3" type="ORF">K7B10_39255</name>
</gene>
<feature type="compositionally biased region" description="Low complexity" evidence="1">
    <location>
        <begin position="33"/>
        <end position="68"/>
    </location>
</feature>
<feature type="chain" id="PRO_5045837984" evidence="2">
    <location>
        <begin position="26"/>
        <end position="220"/>
    </location>
</feature>
<evidence type="ECO:0000313" key="4">
    <source>
        <dbReference type="Proteomes" id="UP001520654"/>
    </source>
</evidence>
<dbReference type="Proteomes" id="UP001520654">
    <property type="component" value="Unassembled WGS sequence"/>
</dbReference>
<accession>A0ABS8EHS3</accession>
<organism evidence="3 4">
    <name type="scientific">Streptomyces flavotricini</name>
    <dbReference type="NCBI Taxonomy" id="66888"/>
    <lineage>
        <taxon>Bacteria</taxon>
        <taxon>Bacillati</taxon>
        <taxon>Actinomycetota</taxon>
        <taxon>Actinomycetes</taxon>
        <taxon>Kitasatosporales</taxon>
        <taxon>Streptomycetaceae</taxon>
        <taxon>Streptomyces</taxon>
    </lineage>
</organism>
<feature type="signal peptide" evidence="2">
    <location>
        <begin position="1"/>
        <end position="25"/>
    </location>
</feature>
<reference evidence="3 4" key="1">
    <citation type="submission" date="2021-08" db="EMBL/GenBank/DDBJ databases">
        <title>Genomic Architecture of Streptomyces flavotricini NGL1 and Streptomyces erythrochromogenes HMS4 With Differential Plant Beneficial attributes and laccase production capabilities.</title>
        <authorList>
            <person name="Salwan R."/>
            <person name="Kaur R."/>
            <person name="Sharma V."/>
        </authorList>
    </citation>
    <scope>NUCLEOTIDE SEQUENCE [LARGE SCALE GENOMIC DNA]</scope>
    <source>
        <strain evidence="3 4">NGL1</strain>
    </source>
</reference>
<protein>
    <submittedName>
        <fullName evidence="3">Uncharacterized protein</fullName>
    </submittedName>
</protein>
<keyword evidence="2" id="KW-0732">Signal</keyword>
<proteinExistence type="predicted"/>
<comment type="caution">
    <text evidence="3">The sequence shown here is derived from an EMBL/GenBank/DDBJ whole genome shotgun (WGS) entry which is preliminary data.</text>
</comment>
<evidence type="ECO:0000313" key="3">
    <source>
        <dbReference type="EMBL" id="MCC0100691.1"/>
    </source>
</evidence>
<feature type="region of interest" description="Disordered" evidence="1">
    <location>
        <begin position="198"/>
        <end position="220"/>
    </location>
</feature>
<evidence type="ECO:0000256" key="2">
    <source>
        <dbReference type="SAM" id="SignalP"/>
    </source>
</evidence>
<dbReference type="EMBL" id="JAINUL010000001">
    <property type="protein sequence ID" value="MCC0100691.1"/>
    <property type="molecule type" value="Genomic_DNA"/>
</dbReference>